<feature type="compositionally biased region" description="Acidic residues" evidence="2">
    <location>
        <begin position="24"/>
        <end position="65"/>
    </location>
</feature>
<proteinExistence type="predicted"/>
<dbReference type="InterPro" id="IPR024862">
    <property type="entry name" value="TRPV"/>
</dbReference>
<evidence type="ECO:0000256" key="2">
    <source>
        <dbReference type="SAM" id="MobiDB-lite"/>
    </source>
</evidence>
<protein>
    <recommendedName>
        <fullName evidence="5">Globin family profile domain-containing protein</fullName>
    </recommendedName>
</protein>
<feature type="region of interest" description="Disordered" evidence="2">
    <location>
        <begin position="245"/>
        <end position="301"/>
    </location>
</feature>
<feature type="region of interest" description="Disordered" evidence="2">
    <location>
        <begin position="1"/>
        <end position="65"/>
    </location>
</feature>
<feature type="compositionally biased region" description="Basic and acidic residues" evidence="2">
    <location>
        <begin position="1115"/>
        <end position="1124"/>
    </location>
</feature>
<keyword evidence="3" id="KW-1133">Transmembrane helix</keyword>
<dbReference type="GO" id="GO:0005886">
    <property type="term" value="C:plasma membrane"/>
    <property type="evidence" value="ECO:0007669"/>
    <property type="project" value="TreeGrafter"/>
</dbReference>
<accession>A0A7S4V433</accession>
<dbReference type="SUPFAM" id="SSF46458">
    <property type="entry name" value="Globin-like"/>
    <property type="match status" value="1"/>
</dbReference>
<dbReference type="Gene3D" id="1.10.490.10">
    <property type="entry name" value="Globins"/>
    <property type="match status" value="2"/>
</dbReference>
<feature type="transmembrane region" description="Helical" evidence="3">
    <location>
        <begin position="951"/>
        <end position="973"/>
    </location>
</feature>
<keyword evidence="3" id="KW-0472">Membrane</keyword>
<feature type="transmembrane region" description="Helical" evidence="3">
    <location>
        <begin position="805"/>
        <end position="825"/>
    </location>
</feature>
<dbReference type="EMBL" id="HBNR01056722">
    <property type="protein sequence ID" value="CAE4623765.1"/>
    <property type="molecule type" value="Transcribed_RNA"/>
</dbReference>
<feature type="compositionally biased region" description="Basic residues" evidence="2">
    <location>
        <begin position="1091"/>
        <end position="1100"/>
    </location>
</feature>
<dbReference type="PANTHER" id="PTHR10582">
    <property type="entry name" value="TRANSIENT RECEPTOR POTENTIAL ION CHANNEL PROTEIN"/>
    <property type="match status" value="1"/>
</dbReference>
<dbReference type="InterPro" id="IPR044399">
    <property type="entry name" value="Mb-like_M"/>
</dbReference>
<dbReference type="GO" id="GO:0020037">
    <property type="term" value="F:heme binding"/>
    <property type="evidence" value="ECO:0007669"/>
    <property type="project" value="InterPro"/>
</dbReference>
<evidence type="ECO:0000313" key="4">
    <source>
        <dbReference type="EMBL" id="CAE4623765.1"/>
    </source>
</evidence>
<keyword evidence="3" id="KW-0812">Transmembrane</keyword>
<evidence type="ECO:0008006" key="5">
    <source>
        <dbReference type="Google" id="ProtNLM"/>
    </source>
</evidence>
<feature type="compositionally biased region" description="Basic and acidic residues" evidence="2">
    <location>
        <begin position="252"/>
        <end position="267"/>
    </location>
</feature>
<feature type="transmembrane region" description="Helical" evidence="3">
    <location>
        <begin position="893"/>
        <end position="913"/>
    </location>
</feature>
<dbReference type="GO" id="GO:0005216">
    <property type="term" value="F:monoatomic ion channel activity"/>
    <property type="evidence" value="ECO:0007669"/>
    <property type="project" value="InterPro"/>
</dbReference>
<keyword evidence="1" id="KW-0677">Repeat</keyword>
<dbReference type="InterPro" id="IPR009050">
    <property type="entry name" value="Globin-like_sf"/>
</dbReference>
<feature type="compositionally biased region" description="Basic residues" evidence="2">
    <location>
        <begin position="1"/>
        <end position="10"/>
    </location>
</feature>
<dbReference type="PANTHER" id="PTHR10582:SF2">
    <property type="entry name" value="INACTIVE"/>
    <property type="match status" value="1"/>
</dbReference>
<feature type="transmembrane region" description="Helical" evidence="3">
    <location>
        <begin position="852"/>
        <end position="872"/>
    </location>
</feature>
<feature type="transmembrane region" description="Helical" evidence="3">
    <location>
        <begin position="721"/>
        <end position="741"/>
    </location>
</feature>
<dbReference type="AlphaFoldDB" id="A0A7S4V433"/>
<dbReference type="CDD" id="cd01040">
    <property type="entry name" value="Mb-like"/>
    <property type="match status" value="1"/>
</dbReference>
<feature type="compositionally biased region" description="Polar residues" evidence="2">
    <location>
        <begin position="1102"/>
        <end position="1114"/>
    </location>
</feature>
<reference evidence="4" key="1">
    <citation type="submission" date="2021-01" db="EMBL/GenBank/DDBJ databases">
        <authorList>
            <person name="Corre E."/>
            <person name="Pelletier E."/>
            <person name="Niang G."/>
            <person name="Scheremetjew M."/>
            <person name="Finn R."/>
            <person name="Kale V."/>
            <person name="Holt S."/>
            <person name="Cochrane G."/>
            <person name="Meng A."/>
            <person name="Brown T."/>
            <person name="Cohen L."/>
        </authorList>
    </citation>
    <scope>NUCLEOTIDE SEQUENCE</scope>
    <source>
        <strain evidence="4">CCMP3105</strain>
    </source>
</reference>
<feature type="region of interest" description="Disordered" evidence="2">
    <location>
        <begin position="1090"/>
        <end position="1134"/>
    </location>
</feature>
<evidence type="ECO:0000256" key="3">
    <source>
        <dbReference type="SAM" id="Phobius"/>
    </source>
</evidence>
<feature type="compositionally biased region" description="Basic residues" evidence="2">
    <location>
        <begin position="271"/>
        <end position="282"/>
    </location>
</feature>
<evidence type="ECO:0000256" key="1">
    <source>
        <dbReference type="ARBA" id="ARBA00022737"/>
    </source>
</evidence>
<dbReference type="GO" id="GO:0098703">
    <property type="term" value="P:calcium ion import across plasma membrane"/>
    <property type="evidence" value="ECO:0007669"/>
    <property type="project" value="TreeGrafter"/>
</dbReference>
<dbReference type="GO" id="GO:0019825">
    <property type="term" value="F:oxygen binding"/>
    <property type="evidence" value="ECO:0007669"/>
    <property type="project" value="InterPro"/>
</dbReference>
<name>A0A7S4V433_9DINO</name>
<dbReference type="InterPro" id="IPR012292">
    <property type="entry name" value="Globin/Proto"/>
</dbReference>
<gene>
    <name evidence="4" type="ORF">AMON00008_LOCUS39883</name>
</gene>
<sequence>MSSRRQKRTNAAKEEVPEDAGGSGEEEQAEYDDEENEQPEAIADMEAEEEDWTEEEGEEEQEREAVEDGGVFAGGFYNPTDVNGEVFEELRLPQGMVAEVVRTWEQFLKSCGSRDAAAEALFASVYEATLSWQHLFKMPRAVFAIRFMNGVQALVSALNDPAMLKLCVETMSFQHLEIEISAPRVAIFRDAILDLFGTEMGAAFSSVGRDGWGVLLNYAGGAMIYVRMKYSDRLMTIQSSWAAAKHQAGTDGHSERGRDSSDEREGPSSKTRAKHRSGSQKKHAGESDHASGTSDMSDDNFSKNNTVPRTFNEMFMFNATVMGFGEKVWMKEVLSSFDDIVCYVSSANRLQEECDVISLRLAKHKAPIDLSMFKAVMLASMRALVPTDWNGAHEVAWSWLWENVERLLKASMGKPPLFEKAVAKFNNSLDEDTKDELRVGVYSTLFSTAPRAEDYFKQSISRLHSITDRIFAMTYEILHDPERAVDDITAVGLRHVGYGIPIDMIGPFVTSYCQVVSLHTLDEMAREGFGWALGLIARILTRVITEGSTIVMKAINNNSAKQLRKAVSCAPRGWRASWMLSVQTGKQSISPLMLAIKSSALDAARAMIVDLLTIRADRDRYYYGMDTMFERHPDMVKRLVQDAPALLATLFDGLVWRSRTTENGVRRVNYYVKHLMVDSKGEFAKTIEWLTDNGDPKIVCHPVIAMVTDLIWSRVAFRAFLYGKSWEIFSLLVFIIGVAFFVDVKQQSDAQRYIVMGCRLFTYLFSLCPRIFWHTRKICANYRQRDIITFWHVPLPAYLSKWQDLVALFLTMVLLAMLVFEPILACFGESNGDVQGAGLFTQACDRGDSMSFTYSVMCVIAMFFYFLLTIDMSVFSTRVSAWVLIVFRVMSEVWLYIAGMAFVILAFSCAVVALDHTNVEFETIPEAALSLILVSLLMFDTSKYDTMHDDPALLVIIVIYMLVSVTFLLNLLIAQMNCAYQCVYEDMVGYARLNRGKIVMESMPSVAKWRWERFIGSLKLDEPCEFGEGDIGLSGAIQVLEPASQNITTVDMIRRFGGSTSPAAQWPEEDIGNADADRLSQLEKTLEKAIRRLAPRKGKKGTGTSSSQDVSSMDHNSESGKAEDQASEVGSISN</sequence>
<organism evidence="4">
    <name type="scientific">Alexandrium monilatum</name>
    <dbReference type="NCBI Taxonomy" id="311494"/>
    <lineage>
        <taxon>Eukaryota</taxon>
        <taxon>Sar</taxon>
        <taxon>Alveolata</taxon>
        <taxon>Dinophyceae</taxon>
        <taxon>Gonyaulacales</taxon>
        <taxon>Pyrocystaceae</taxon>
        <taxon>Alexandrium</taxon>
    </lineage>
</organism>